<dbReference type="PROSITE" id="PS01128">
    <property type="entry name" value="SHIKIMATE_KINASE"/>
    <property type="match status" value="1"/>
</dbReference>
<keyword evidence="14" id="KW-1185">Reference proteome</keyword>
<dbReference type="PANTHER" id="PTHR21089">
    <property type="entry name" value="SHIKIMATE DEHYDROGENASE"/>
    <property type="match status" value="1"/>
</dbReference>
<dbReference type="GO" id="GO:0004764">
    <property type="term" value="F:shikimate 3-dehydrogenase (NADP+) activity"/>
    <property type="evidence" value="ECO:0007669"/>
    <property type="project" value="UniProtKB-UniRule"/>
</dbReference>
<gene>
    <name evidence="11" type="primary">aroE</name>
    <name evidence="10" type="synonym">aroK</name>
    <name evidence="13" type="ORF">HMPREF9698_01163</name>
</gene>
<dbReference type="GO" id="GO:0005829">
    <property type="term" value="C:cytosol"/>
    <property type="evidence" value="ECO:0007669"/>
    <property type="project" value="TreeGrafter"/>
</dbReference>
<dbReference type="InterPro" id="IPR013708">
    <property type="entry name" value="Shikimate_DH-bd_N"/>
</dbReference>
<accession>K9EW62</accession>
<comment type="cofactor">
    <cofactor evidence="10">
        <name>Mg(2+)</name>
        <dbReference type="ChEBI" id="CHEBI:18420"/>
    </cofactor>
    <text evidence="10">Binds 1 Mg(2+) ion per subunit.</text>
</comment>
<dbReference type="GO" id="GO:0000287">
    <property type="term" value="F:magnesium ion binding"/>
    <property type="evidence" value="ECO:0007669"/>
    <property type="project" value="UniProtKB-UniRule"/>
</dbReference>
<evidence type="ECO:0000256" key="1">
    <source>
        <dbReference type="ARBA" id="ARBA00004842"/>
    </source>
</evidence>
<proteinExistence type="inferred from homology"/>
<dbReference type="eggNOG" id="COG0703">
    <property type="taxonomic scope" value="Bacteria"/>
</dbReference>
<keyword evidence="11" id="KW-0521">NADP</keyword>
<dbReference type="EC" id="2.7.1.71" evidence="10"/>
<feature type="binding site" evidence="11">
    <location>
        <position position="94"/>
    </location>
    <ligand>
        <name>shikimate</name>
        <dbReference type="ChEBI" id="CHEBI:36208"/>
    </ligand>
</feature>
<comment type="similarity">
    <text evidence="11">Belongs to the shikimate dehydrogenase family.</text>
</comment>
<feature type="binding site" evidence="10">
    <location>
        <position position="298"/>
    </location>
    <ligand>
        <name>substrate</name>
    </ligand>
</feature>
<dbReference type="SUPFAM" id="SSF51735">
    <property type="entry name" value="NAD(P)-binding Rossmann-fold domains"/>
    <property type="match status" value="1"/>
</dbReference>
<evidence type="ECO:0000313" key="14">
    <source>
        <dbReference type="Proteomes" id="UP000009875"/>
    </source>
</evidence>
<dbReference type="HAMAP" id="MF_00109">
    <property type="entry name" value="Shikimate_kinase"/>
    <property type="match status" value="1"/>
</dbReference>
<evidence type="ECO:0000259" key="12">
    <source>
        <dbReference type="Pfam" id="PF08501"/>
    </source>
</evidence>
<feature type="binding site" evidence="11">
    <location>
        <position position="69"/>
    </location>
    <ligand>
        <name>shikimate</name>
        <dbReference type="ChEBI" id="CHEBI:36208"/>
    </ligand>
</feature>
<keyword evidence="7 10" id="KW-0067">ATP-binding</keyword>
<comment type="similarity">
    <text evidence="10">Belongs to the shikimate kinase family.</text>
</comment>
<dbReference type="HAMAP" id="MF_00222">
    <property type="entry name" value="Shikimate_DH_AroE"/>
    <property type="match status" value="1"/>
</dbReference>
<dbReference type="STRING" id="883081.HMPREF9698_01163"/>
<feature type="domain" description="Shikimate dehydrogenase substrate binding N-terminal" evidence="12">
    <location>
        <begin position="22"/>
        <end position="96"/>
    </location>
</feature>
<keyword evidence="10" id="KW-0963">Cytoplasm</keyword>
<comment type="caution">
    <text evidence="10">Lacks conserved residue(s) required for the propagation of feature annotation.</text>
</comment>
<comment type="function">
    <text evidence="11">Involved in the biosynthesis of the chorismate, which leads to the biosynthesis of aromatic amino acids. Catalyzes the reversible NADPH linked reduction of 3-dehydroshikimate (DHSA) to yield shikimate (SA).</text>
</comment>
<dbReference type="HOGENOM" id="CLU_033897_0_0_9"/>
<feature type="binding site" evidence="10">
    <location>
        <position position="344"/>
    </location>
    <ligand>
        <name>substrate</name>
    </ligand>
</feature>
<dbReference type="Gene3D" id="3.40.50.300">
    <property type="entry name" value="P-loop containing nucleotide triphosphate hydrolases"/>
    <property type="match status" value="1"/>
</dbReference>
<comment type="subunit">
    <text evidence="11">Homodimer.</text>
</comment>
<evidence type="ECO:0000256" key="3">
    <source>
        <dbReference type="ARBA" id="ARBA00022605"/>
    </source>
</evidence>
<dbReference type="GO" id="GO:0019632">
    <property type="term" value="P:shikimate metabolic process"/>
    <property type="evidence" value="ECO:0007669"/>
    <property type="project" value="TreeGrafter"/>
</dbReference>
<comment type="subunit">
    <text evidence="10">Monomer.</text>
</comment>
<evidence type="ECO:0000256" key="5">
    <source>
        <dbReference type="ARBA" id="ARBA00022741"/>
    </source>
</evidence>
<dbReference type="SUPFAM" id="SSF52540">
    <property type="entry name" value="P-loop containing nucleoside triphosphate hydrolases"/>
    <property type="match status" value="1"/>
</dbReference>
<dbReference type="PANTHER" id="PTHR21089:SF1">
    <property type="entry name" value="BIFUNCTIONAL 3-DEHYDROQUINATE DEHYDRATASE_SHIKIMATE DEHYDROGENASE, CHLOROPLASTIC"/>
    <property type="match status" value="1"/>
</dbReference>
<feature type="binding site" evidence="10">
    <location>
        <begin position="276"/>
        <end position="281"/>
    </location>
    <ligand>
        <name>ATP</name>
        <dbReference type="ChEBI" id="CHEBI:30616"/>
    </ligand>
</feature>
<dbReference type="InterPro" id="IPR027417">
    <property type="entry name" value="P-loop_NTPase"/>
</dbReference>
<keyword evidence="8 10" id="KW-0057">Aromatic amino acid biosynthesis</keyword>
<feature type="binding site" evidence="10">
    <location>
        <position position="393"/>
    </location>
    <ligand>
        <name>substrate</name>
    </ligand>
</feature>
<feature type="binding site" evidence="10">
    <location>
        <position position="377"/>
    </location>
    <ligand>
        <name>ATP</name>
        <dbReference type="ChEBI" id="CHEBI:30616"/>
    </ligand>
</feature>
<evidence type="ECO:0000256" key="9">
    <source>
        <dbReference type="ARBA" id="ARBA00048567"/>
    </source>
</evidence>
<dbReference type="InterPro" id="IPR022893">
    <property type="entry name" value="Shikimate_DH_fam"/>
</dbReference>
<comment type="catalytic activity">
    <reaction evidence="11">
        <text>shikimate + NADP(+) = 3-dehydroshikimate + NADPH + H(+)</text>
        <dbReference type="Rhea" id="RHEA:17737"/>
        <dbReference type="ChEBI" id="CHEBI:15378"/>
        <dbReference type="ChEBI" id="CHEBI:16630"/>
        <dbReference type="ChEBI" id="CHEBI:36208"/>
        <dbReference type="ChEBI" id="CHEBI:57783"/>
        <dbReference type="ChEBI" id="CHEBI:58349"/>
        <dbReference type="EC" id="1.1.1.25"/>
    </reaction>
</comment>
<dbReference type="GO" id="GO:0050661">
    <property type="term" value="F:NADP binding"/>
    <property type="evidence" value="ECO:0007669"/>
    <property type="project" value="TreeGrafter"/>
</dbReference>
<evidence type="ECO:0000256" key="6">
    <source>
        <dbReference type="ARBA" id="ARBA00022777"/>
    </source>
</evidence>
<dbReference type="eggNOG" id="COG0169">
    <property type="taxonomic scope" value="Bacteria"/>
</dbReference>
<name>K9EW62_9LACT</name>
<dbReference type="GO" id="GO:0009423">
    <property type="term" value="P:chorismate biosynthetic process"/>
    <property type="evidence" value="ECO:0007669"/>
    <property type="project" value="UniProtKB-UniRule"/>
</dbReference>
<dbReference type="PRINTS" id="PR01100">
    <property type="entry name" value="SHIKIMTKNASE"/>
</dbReference>
<dbReference type="InterPro" id="IPR023000">
    <property type="entry name" value="Shikimate_kinase_CS"/>
</dbReference>
<comment type="pathway">
    <text evidence="1 10">Metabolic intermediate biosynthesis; chorismate biosynthesis; chorismate from D-erythrose 4-phosphate and phosphoenolpyruvate: step 5/7.</text>
</comment>
<evidence type="ECO:0000256" key="4">
    <source>
        <dbReference type="ARBA" id="ARBA00022679"/>
    </source>
</evidence>
<feature type="binding site" evidence="10">
    <location>
        <position position="322"/>
    </location>
    <ligand>
        <name>substrate</name>
    </ligand>
</feature>
<dbReference type="GO" id="GO:0009073">
    <property type="term" value="P:aromatic amino acid family biosynthetic process"/>
    <property type="evidence" value="ECO:0007669"/>
    <property type="project" value="UniProtKB-KW"/>
</dbReference>
<keyword evidence="4 10" id="KW-0808">Transferase</keyword>
<reference evidence="13 14" key="1">
    <citation type="submission" date="2012-09" db="EMBL/GenBank/DDBJ databases">
        <title>The Genome Sequence of Alloiococcus otitis ATCC 51267.</title>
        <authorList>
            <consortium name="The Broad Institute Genome Sequencing Platform"/>
            <person name="Earl A."/>
            <person name="Ward D."/>
            <person name="Feldgarden M."/>
            <person name="Gevers D."/>
            <person name="Huys G."/>
            <person name="Walker B."/>
            <person name="Young S.K."/>
            <person name="Zeng Q."/>
            <person name="Gargeya S."/>
            <person name="Fitzgerald M."/>
            <person name="Haas B."/>
            <person name="Abouelleil A."/>
            <person name="Alvarado L."/>
            <person name="Arachchi H.M."/>
            <person name="Berlin A.M."/>
            <person name="Chapman S.B."/>
            <person name="Goldberg J."/>
            <person name="Griggs A."/>
            <person name="Gujja S."/>
            <person name="Hansen M."/>
            <person name="Howarth C."/>
            <person name="Imamovic A."/>
            <person name="Larimer J."/>
            <person name="McCowen C."/>
            <person name="Montmayeur A."/>
            <person name="Murphy C."/>
            <person name="Neiman D."/>
            <person name="Pearson M."/>
            <person name="Priest M."/>
            <person name="Roberts A."/>
            <person name="Saif S."/>
            <person name="Shea T."/>
            <person name="Sisk P."/>
            <person name="Sykes S."/>
            <person name="Wortman J."/>
            <person name="Nusbaum C."/>
            <person name="Birren B."/>
        </authorList>
    </citation>
    <scope>NUCLEOTIDE SEQUENCE [LARGE SCALE GENOMIC DNA]</scope>
    <source>
        <strain evidence="13 14">ATCC 51267</strain>
    </source>
</reference>
<dbReference type="GO" id="GO:0008652">
    <property type="term" value="P:amino acid biosynthetic process"/>
    <property type="evidence" value="ECO:0007669"/>
    <property type="project" value="UniProtKB-KW"/>
</dbReference>
<comment type="catalytic activity">
    <reaction evidence="9 10">
        <text>shikimate + ATP = 3-phosphoshikimate + ADP + H(+)</text>
        <dbReference type="Rhea" id="RHEA:13121"/>
        <dbReference type="ChEBI" id="CHEBI:15378"/>
        <dbReference type="ChEBI" id="CHEBI:30616"/>
        <dbReference type="ChEBI" id="CHEBI:36208"/>
        <dbReference type="ChEBI" id="CHEBI:145989"/>
        <dbReference type="ChEBI" id="CHEBI:456216"/>
        <dbReference type="EC" id="2.7.1.71"/>
    </reaction>
</comment>
<keyword evidence="3 10" id="KW-0028">Amino-acid biosynthesis</keyword>
<evidence type="ECO:0000256" key="7">
    <source>
        <dbReference type="ARBA" id="ARBA00022840"/>
    </source>
</evidence>
<dbReference type="UniPathway" id="UPA00053">
    <property type="reaction ID" value="UER00087"/>
</dbReference>
<dbReference type="Pfam" id="PF01202">
    <property type="entry name" value="SKI"/>
    <property type="match status" value="1"/>
</dbReference>
<sequence length="430" mass="47953">MRQKKDQDPVNLADLGQFDYGLIGASLSHSKSQEIHEAFGYYSYRLVNIPAQDLEAFMKQRSFKGINVTIPYKETVMYYLDYVDPRAQEIGAVNTIVNQNGHLLGYNTDYLGFAHSLKAYGIHLKGKKVMVLGSGGASKMVQTYAKDHSAQEIIVISRSGPKDYYMLDQFQDFDTIINATPVGMYPHNLESKIDLANFQHLDSVIDLIYNPLKTKLLLEAKEKGVKIMSGLLMLVAQAFYACQIFTGQDLEEALLAHVYSKVKKDLANIALIGMPASGKTTMAQLLGQKTGRPVLDIDQLVEERAGTTIPSLFNQYGEDYFRQLESQVLAEVSKEGGQVIATGGGSVLRRANRLMLAQNSFLVYLNRPVDKLDTSKRPLSKNLTSLKQMAQARRPLYEGLADLQVDVVEDKEATLDLIWKGLADDENFSD</sequence>
<feature type="binding site" evidence="11">
    <location>
        <position position="237"/>
    </location>
    <ligand>
        <name>shikimate</name>
        <dbReference type="ChEBI" id="CHEBI:36208"/>
    </ligand>
</feature>
<feature type="binding site" evidence="10">
    <location>
        <position position="280"/>
    </location>
    <ligand>
        <name>Mg(2+)</name>
        <dbReference type="ChEBI" id="CHEBI:18420"/>
    </ligand>
</feature>
<comment type="subcellular location">
    <subcellularLocation>
        <location evidence="10">Cytoplasm</location>
    </subcellularLocation>
</comment>
<dbReference type="AlphaFoldDB" id="K9EW62"/>
<evidence type="ECO:0000313" key="13">
    <source>
        <dbReference type="EMBL" id="EKU93415.1"/>
    </source>
</evidence>
<keyword evidence="6 10" id="KW-0418">Kinase</keyword>
<dbReference type="Proteomes" id="UP000009875">
    <property type="component" value="Unassembled WGS sequence"/>
</dbReference>
<feature type="binding site" evidence="11">
    <location>
        <position position="209"/>
    </location>
    <ligand>
        <name>shikimate</name>
        <dbReference type="ChEBI" id="CHEBI:36208"/>
    </ligand>
</feature>
<dbReference type="EMBL" id="AGXA01000021">
    <property type="protein sequence ID" value="EKU93415.1"/>
    <property type="molecule type" value="Genomic_DNA"/>
</dbReference>
<keyword evidence="10" id="KW-0460">Magnesium</keyword>
<keyword evidence="11" id="KW-0560">Oxidoreductase</keyword>
<feature type="binding site" evidence="11">
    <location>
        <begin position="30"/>
        <end position="32"/>
    </location>
    <ligand>
        <name>shikimate</name>
        <dbReference type="ChEBI" id="CHEBI:36208"/>
    </ligand>
</feature>
<feature type="active site" description="Proton acceptor" evidence="11">
    <location>
        <position position="73"/>
    </location>
</feature>
<dbReference type="EC" id="1.1.1.25" evidence="11"/>
<dbReference type="InterPro" id="IPR036291">
    <property type="entry name" value="NAD(P)-bd_dom_sf"/>
</dbReference>
<dbReference type="InterPro" id="IPR046346">
    <property type="entry name" value="Aminoacid_DH-like_N_sf"/>
</dbReference>
<feature type="binding site" evidence="11">
    <location>
        <position position="207"/>
    </location>
    <ligand>
        <name>NADP(+)</name>
        <dbReference type="ChEBI" id="CHEBI:58349"/>
    </ligand>
</feature>
<dbReference type="InterPro" id="IPR031322">
    <property type="entry name" value="Shikimate/glucono_kinase"/>
</dbReference>
<organism evidence="13 14">
    <name type="scientific">Alloiococcus otitis ATCC 51267</name>
    <dbReference type="NCBI Taxonomy" id="883081"/>
    <lineage>
        <taxon>Bacteria</taxon>
        <taxon>Bacillati</taxon>
        <taxon>Bacillota</taxon>
        <taxon>Bacilli</taxon>
        <taxon>Lactobacillales</taxon>
        <taxon>Carnobacteriaceae</taxon>
        <taxon>Alloiococcus</taxon>
    </lineage>
</organism>
<dbReference type="SUPFAM" id="SSF53223">
    <property type="entry name" value="Aminoacid dehydrogenase-like, N-terminal domain"/>
    <property type="match status" value="1"/>
</dbReference>
<comment type="function">
    <text evidence="10">Catalyzes the specific phosphorylation of the 3-hydroxyl group of shikimic acid using ATP as a cosubstrate.</text>
</comment>
<comment type="caution">
    <text evidence="13">The sequence shown here is derived from an EMBL/GenBank/DDBJ whole genome shotgun (WGS) entry which is preliminary data.</text>
</comment>
<dbReference type="CDD" id="cd00464">
    <property type="entry name" value="SK"/>
    <property type="match status" value="1"/>
</dbReference>
<dbReference type="Gene3D" id="3.40.50.720">
    <property type="entry name" value="NAD(P)-binding Rossmann-like Domain"/>
    <property type="match status" value="1"/>
</dbReference>
<comment type="pathway">
    <text evidence="2 11">Metabolic intermediate biosynthesis; chorismate biosynthesis; chorismate from D-erythrose 4-phosphate and phosphoenolpyruvate: step 4/7.</text>
</comment>
<feature type="binding site" evidence="11">
    <location>
        <begin position="133"/>
        <end position="137"/>
    </location>
    <ligand>
        <name>NADP(+)</name>
        <dbReference type="ChEBI" id="CHEBI:58349"/>
    </ligand>
</feature>
<keyword evidence="10" id="KW-0479">Metal-binding</keyword>
<evidence type="ECO:0000256" key="2">
    <source>
        <dbReference type="ARBA" id="ARBA00004871"/>
    </source>
</evidence>
<protein>
    <recommendedName>
        <fullName evidence="10 11">Multifunctional fusion protein</fullName>
    </recommendedName>
    <domain>
        <recommendedName>
            <fullName evidence="10">Shikimate kinase</fullName>
            <shortName evidence="10">SK</shortName>
            <ecNumber evidence="10">2.7.1.71</ecNumber>
        </recommendedName>
    </domain>
    <domain>
        <recommendedName>
            <fullName evidence="11">Shikimate dehydrogenase (NADP(+))</fullName>
            <shortName evidence="11">SDH</shortName>
            <ecNumber evidence="11">1.1.1.25</ecNumber>
        </recommendedName>
    </domain>
</protein>
<dbReference type="Pfam" id="PF08501">
    <property type="entry name" value="Shikimate_dh_N"/>
    <property type="match status" value="1"/>
</dbReference>
<dbReference type="GO" id="GO:0005524">
    <property type="term" value="F:ATP binding"/>
    <property type="evidence" value="ECO:0007669"/>
    <property type="project" value="UniProtKB-UniRule"/>
</dbReference>
<keyword evidence="5 10" id="KW-0547">Nucleotide-binding</keyword>
<evidence type="ECO:0000256" key="11">
    <source>
        <dbReference type="HAMAP-Rule" id="MF_00222"/>
    </source>
</evidence>
<dbReference type="RefSeq" id="WP_003778308.1">
    <property type="nucleotide sequence ID" value="NZ_JH992959.1"/>
</dbReference>
<feature type="binding site" evidence="11">
    <location>
        <position position="230"/>
    </location>
    <ligand>
        <name>NADP(+)</name>
        <dbReference type="ChEBI" id="CHEBI:58349"/>
    </ligand>
</feature>
<dbReference type="OrthoDB" id="9792692at2"/>
<dbReference type="PATRIC" id="fig|883081.3.peg.1163"/>
<dbReference type="InterPro" id="IPR000623">
    <property type="entry name" value="Shikimate_kinase/TSH1"/>
</dbReference>
<dbReference type="CDD" id="cd01065">
    <property type="entry name" value="NAD_bind_Shikimate_DH"/>
    <property type="match status" value="1"/>
</dbReference>
<feature type="binding site" evidence="11">
    <location>
        <position position="109"/>
    </location>
    <ligand>
        <name>shikimate</name>
        <dbReference type="ChEBI" id="CHEBI:36208"/>
    </ligand>
</feature>
<dbReference type="GO" id="GO:0004765">
    <property type="term" value="F:shikimate kinase activity"/>
    <property type="evidence" value="ECO:0007669"/>
    <property type="project" value="UniProtKB-UniRule"/>
</dbReference>
<evidence type="ECO:0000256" key="8">
    <source>
        <dbReference type="ARBA" id="ARBA00023141"/>
    </source>
</evidence>
<dbReference type="Gene3D" id="3.40.50.10860">
    <property type="entry name" value="Leucine Dehydrogenase, chain A, domain 1"/>
    <property type="match status" value="1"/>
</dbReference>
<evidence type="ECO:0000256" key="10">
    <source>
        <dbReference type="HAMAP-Rule" id="MF_00109"/>
    </source>
</evidence>